<dbReference type="EMBL" id="CAJVPW010026370">
    <property type="protein sequence ID" value="CAG8712134.1"/>
    <property type="molecule type" value="Genomic_DNA"/>
</dbReference>
<evidence type="ECO:0000313" key="1">
    <source>
        <dbReference type="EMBL" id="CAG8712134.1"/>
    </source>
</evidence>
<protein>
    <submittedName>
        <fullName evidence="1">8194_t:CDS:1</fullName>
    </submittedName>
</protein>
<accession>A0ACA9PJH5</accession>
<feature type="non-terminal residue" evidence="1">
    <location>
        <position position="157"/>
    </location>
</feature>
<dbReference type="Proteomes" id="UP000789366">
    <property type="component" value="Unassembled WGS sequence"/>
</dbReference>
<proteinExistence type="predicted"/>
<name>A0ACA9PJH5_9GLOM</name>
<reference evidence="1" key="1">
    <citation type="submission" date="2021-06" db="EMBL/GenBank/DDBJ databases">
        <authorList>
            <person name="Kallberg Y."/>
            <person name="Tangrot J."/>
            <person name="Rosling A."/>
        </authorList>
    </citation>
    <scope>NUCLEOTIDE SEQUENCE</scope>
    <source>
        <strain evidence="1">28 12/20/2015</strain>
    </source>
</reference>
<evidence type="ECO:0000313" key="2">
    <source>
        <dbReference type="Proteomes" id="UP000789366"/>
    </source>
</evidence>
<keyword evidence="2" id="KW-1185">Reference proteome</keyword>
<sequence>MKLARRQKKILLVSIISFFLVFVAIVSAVLLANKNQKKSSARIPEKNDSPSNNSNLLQTKAQKINFFKLALSADSIREEDLLTELKNSNYLTADKTDWKDYINEAATSEELQIREGNVKAAIDKLKESPGPSGPTPGPSGPTPGPSGPTPGPSGPTP</sequence>
<gene>
    <name evidence="1" type="ORF">SPELUC_LOCUS11884</name>
</gene>
<organism evidence="1 2">
    <name type="scientific">Cetraspora pellucida</name>
    <dbReference type="NCBI Taxonomy" id="1433469"/>
    <lineage>
        <taxon>Eukaryota</taxon>
        <taxon>Fungi</taxon>
        <taxon>Fungi incertae sedis</taxon>
        <taxon>Mucoromycota</taxon>
        <taxon>Glomeromycotina</taxon>
        <taxon>Glomeromycetes</taxon>
        <taxon>Diversisporales</taxon>
        <taxon>Gigasporaceae</taxon>
        <taxon>Cetraspora</taxon>
    </lineage>
</organism>
<comment type="caution">
    <text evidence="1">The sequence shown here is derived from an EMBL/GenBank/DDBJ whole genome shotgun (WGS) entry which is preliminary data.</text>
</comment>